<sequence length="269" mass="29482">MPALRSSKQRVPLRELPLERFLPPDPNLPTRPNKRVYSPGGPIPFSPTKRRILAEEGIIVSSGDITKPARIRALPVNRDGTPAKKVDFGPRSPPSASQPYPARVTRSQTKSDASKGTSLSPTPAPRVVTTVIKVPRELPPPVDPQSIHYPGFVVYQDPYILVGSVMLPEAPLSPQKENLPARRKSRKSSVASPSVNSASTSATHSPCTPKVERSNHSATPTPRRTAVVLTRDTRLTPKLRHSERLELRKRLEDEVDDVSGDDDEDSALM</sequence>
<feature type="compositionally biased region" description="Low complexity" evidence="1">
    <location>
        <begin position="188"/>
        <end position="203"/>
    </location>
</feature>
<reference evidence="2" key="1">
    <citation type="submission" date="2023-03" db="EMBL/GenBank/DDBJ databases">
        <title>Massive genome expansion in bonnet fungi (Mycena s.s.) driven by repeated elements and novel gene families across ecological guilds.</title>
        <authorList>
            <consortium name="Lawrence Berkeley National Laboratory"/>
            <person name="Harder C.B."/>
            <person name="Miyauchi S."/>
            <person name="Viragh M."/>
            <person name="Kuo A."/>
            <person name="Thoen E."/>
            <person name="Andreopoulos B."/>
            <person name="Lu D."/>
            <person name="Skrede I."/>
            <person name="Drula E."/>
            <person name="Henrissat B."/>
            <person name="Morin E."/>
            <person name="Kohler A."/>
            <person name="Barry K."/>
            <person name="LaButti K."/>
            <person name="Morin E."/>
            <person name="Salamov A."/>
            <person name="Lipzen A."/>
            <person name="Mereny Z."/>
            <person name="Hegedus B."/>
            <person name="Baldrian P."/>
            <person name="Stursova M."/>
            <person name="Weitz H."/>
            <person name="Taylor A."/>
            <person name="Grigoriev I.V."/>
            <person name="Nagy L.G."/>
            <person name="Martin F."/>
            <person name="Kauserud H."/>
        </authorList>
    </citation>
    <scope>NUCLEOTIDE SEQUENCE</scope>
    <source>
        <strain evidence="2">9284</strain>
    </source>
</reference>
<feature type="compositionally biased region" description="Basic and acidic residues" evidence="1">
    <location>
        <begin position="231"/>
        <end position="252"/>
    </location>
</feature>
<evidence type="ECO:0000313" key="3">
    <source>
        <dbReference type="Proteomes" id="UP001221142"/>
    </source>
</evidence>
<accession>A0AAD7FRR1</accession>
<dbReference type="AlphaFoldDB" id="A0AAD7FRR1"/>
<feature type="region of interest" description="Disordered" evidence="1">
    <location>
        <begin position="72"/>
        <end position="124"/>
    </location>
</feature>
<evidence type="ECO:0000256" key="1">
    <source>
        <dbReference type="SAM" id="MobiDB-lite"/>
    </source>
</evidence>
<organism evidence="2 3">
    <name type="scientific">Roridomyces roridus</name>
    <dbReference type="NCBI Taxonomy" id="1738132"/>
    <lineage>
        <taxon>Eukaryota</taxon>
        <taxon>Fungi</taxon>
        <taxon>Dikarya</taxon>
        <taxon>Basidiomycota</taxon>
        <taxon>Agaricomycotina</taxon>
        <taxon>Agaricomycetes</taxon>
        <taxon>Agaricomycetidae</taxon>
        <taxon>Agaricales</taxon>
        <taxon>Marasmiineae</taxon>
        <taxon>Mycenaceae</taxon>
        <taxon>Roridomyces</taxon>
    </lineage>
</organism>
<comment type="caution">
    <text evidence="2">The sequence shown here is derived from an EMBL/GenBank/DDBJ whole genome shotgun (WGS) entry which is preliminary data.</text>
</comment>
<protein>
    <submittedName>
        <fullName evidence="2">Uncharacterized protein</fullName>
    </submittedName>
</protein>
<dbReference type="EMBL" id="JARKIF010000005">
    <property type="protein sequence ID" value="KAJ7639016.1"/>
    <property type="molecule type" value="Genomic_DNA"/>
</dbReference>
<dbReference type="Proteomes" id="UP001221142">
    <property type="component" value="Unassembled WGS sequence"/>
</dbReference>
<feature type="compositionally biased region" description="Acidic residues" evidence="1">
    <location>
        <begin position="253"/>
        <end position="269"/>
    </location>
</feature>
<evidence type="ECO:0000313" key="2">
    <source>
        <dbReference type="EMBL" id="KAJ7639016.1"/>
    </source>
</evidence>
<proteinExistence type="predicted"/>
<name>A0AAD7FRR1_9AGAR</name>
<keyword evidence="3" id="KW-1185">Reference proteome</keyword>
<gene>
    <name evidence="2" type="ORF">FB45DRAFT_904492</name>
</gene>
<feature type="region of interest" description="Disordered" evidence="1">
    <location>
        <begin position="173"/>
        <end position="269"/>
    </location>
</feature>
<feature type="region of interest" description="Disordered" evidence="1">
    <location>
        <begin position="1"/>
        <end position="49"/>
    </location>
</feature>
<feature type="compositionally biased region" description="Polar residues" evidence="1">
    <location>
        <begin position="105"/>
        <end position="121"/>
    </location>
</feature>